<name>A0A4Z0L351_9FLAO</name>
<evidence type="ECO:0000313" key="2">
    <source>
        <dbReference type="Proteomes" id="UP000297407"/>
    </source>
</evidence>
<dbReference type="Proteomes" id="UP000297407">
    <property type="component" value="Unassembled WGS sequence"/>
</dbReference>
<dbReference type="EMBL" id="SRLH01000009">
    <property type="protein sequence ID" value="TGD56650.1"/>
    <property type="molecule type" value="Genomic_DNA"/>
</dbReference>
<reference evidence="1 2" key="1">
    <citation type="submission" date="2019-04" db="EMBL/GenBank/DDBJ databases">
        <title>Flavobacterium sp. strain DS2-A Genome sequencing and assembly.</title>
        <authorList>
            <person name="Kim I."/>
        </authorList>
    </citation>
    <scope>NUCLEOTIDE SEQUENCE [LARGE SCALE GENOMIC DNA]</scope>
    <source>
        <strain evidence="1 2">DS2-A</strain>
    </source>
</reference>
<accession>A0A4Z0L351</accession>
<dbReference type="RefSeq" id="WP_135527423.1">
    <property type="nucleotide sequence ID" value="NZ_SRLH01000009.1"/>
</dbReference>
<sequence length="115" mass="13033">MDQKTTSNKSIEENVISLETAQEWAARWRMNPENTVKAHLIPRVDINELLAEKYVVDVRAYIGVDDDGVNKLMLVGVDADGKDLINDSNQQYIYDFTQPCPNTCDVDSPLYTLKP</sequence>
<comment type="caution">
    <text evidence="1">The sequence shown here is derived from an EMBL/GenBank/DDBJ whole genome shotgun (WGS) entry which is preliminary data.</text>
</comment>
<evidence type="ECO:0000313" key="1">
    <source>
        <dbReference type="EMBL" id="TGD56650.1"/>
    </source>
</evidence>
<dbReference type="AlphaFoldDB" id="A0A4Z0L351"/>
<gene>
    <name evidence="1" type="ORF">E4635_14485</name>
</gene>
<proteinExistence type="predicted"/>
<protein>
    <submittedName>
        <fullName evidence="1">Uncharacterized protein</fullName>
    </submittedName>
</protein>
<organism evidence="1 2">
    <name type="scientific">Flavobacterium humi</name>
    <dbReference type="NCBI Taxonomy" id="2562683"/>
    <lineage>
        <taxon>Bacteria</taxon>
        <taxon>Pseudomonadati</taxon>
        <taxon>Bacteroidota</taxon>
        <taxon>Flavobacteriia</taxon>
        <taxon>Flavobacteriales</taxon>
        <taxon>Flavobacteriaceae</taxon>
        <taxon>Flavobacterium</taxon>
    </lineage>
</organism>
<dbReference type="OrthoDB" id="797757at2"/>
<keyword evidence="2" id="KW-1185">Reference proteome</keyword>